<reference evidence="1" key="1">
    <citation type="submission" date="2021-01" db="EMBL/GenBank/DDBJ databases">
        <authorList>
            <person name="Corre E."/>
            <person name="Pelletier E."/>
            <person name="Niang G."/>
            <person name="Scheremetjew M."/>
            <person name="Finn R."/>
            <person name="Kale V."/>
            <person name="Holt S."/>
            <person name="Cochrane G."/>
            <person name="Meng A."/>
            <person name="Brown T."/>
            <person name="Cohen L."/>
        </authorList>
    </citation>
    <scope>NUCLEOTIDE SEQUENCE</scope>
    <source>
        <strain evidence="1">UTEX LB 985</strain>
    </source>
</reference>
<evidence type="ECO:0008006" key="2">
    <source>
        <dbReference type="Google" id="ProtNLM"/>
    </source>
</evidence>
<sequence length="143" mass="15478">MTDAPVPPLDASSLLSTLSPTLSITTLPQPVVADRLIPTAKRRILCYGDSLTAGYITESPYTRKYAPWAPVLAEAVGVPCDAVGASGWTTRDMVKHSDGGNRDACGEFCKGLCAYIHVHTRACTCMHMQPHACTCNHMYRRVP</sequence>
<protein>
    <recommendedName>
        <fullName evidence="2">SGNH hydrolase-type esterase domain-containing protein</fullName>
    </recommendedName>
</protein>
<organism evidence="1">
    <name type="scientific">Haptolina brevifila</name>
    <dbReference type="NCBI Taxonomy" id="156173"/>
    <lineage>
        <taxon>Eukaryota</taxon>
        <taxon>Haptista</taxon>
        <taxon>Haptophyta</taxon>
        <taxon>Prymnesiophyceae</taxon>
        <taxon>Prymnesiales</taxon>
        <taxon>Prymnesiaceae</taxon>
        <taxon>Haptolina</taxon>
    </lineage>
</organism>
<dbReference type="SUPFAM" id="SSF52266">
    <property type="entry name" value="SGNH hydrolase"/>
    <property type="match status" value="1"/>
</dbReference>
<dbReference type="Gene3D" id="3.40.50.1110">
    <property type="entry name" value="SGNH hydrolase"/>
    <property type="match status" value="1"/>
</dbReference>
<gene>
    <name evidence="1" type="ORF">CBRE1094_LOCUS43174</name>
</gene>
<dbReference type="EMBL" id="HBGU01079119">
    <property type="protein sequence ID" value="CAD9545797.1"/>
    <property type="molecule type" value="Transcribed_RNA"/>
</dbReference>
<proteinExistence type="predicted"/>
<accession>A0A7S2JER8</accession>
<name>A0A7S2JER8_9EUKA</name>
<dbReference type="InterPro" id="IPR036514">
    <property type="entry name" value="SGNH_hydro_sf"/>
</dbReference>
<evidence type="ECO:0000313" key="1">
    <source>
        <dbReference type="EMBL" id="CAD9545797.1"/>
    </source>
</evidence>
<dbReference type="AlphaFoldDB" id="A0A7S2JER8"/>